<dbReference type="InterPro" id="IPR018490">
    <property type="entry name" value="cNMP-bd_dom_sf"/>
</dbReference>
<dbReference type="CDD" id="cd00038">
    <property type="entry name" value="CAP_ED"/>
    <property type="match status" value="1"/>
</dbReference>
<evidence type="ECO:0000313" key="5">
    <source>
        <dbReference type="EMBL" id="SFL15180.1"/>
    </source>
</evidence>
<organism evidence="5 6">
    <name type="scientific">Neomesorhizobium albiziae</name>
    <dbReference type="NCBI Taxonomy" id="335020"/>
    <lineage>
        <taxon>Bacteria</taxon>
        <taxon>Pseudomonadati</taxon>
        <taxon>Pseudomonadota</taxon>
        <taxon>Alphaproteobacteria</taxon>
        <taxon>Hyphomicrobiales</taxon>
        <taxon>Phyllobacteriaceae</taxon>
        <taxon>Neomesorhizobium</taxon>
    </lineage>
</organism>
<proteinExistence type="predicted"/>
<evidence type="ECO:0000313" key="6">
    <source>
        <dbReference type="Proteomes" id="UP000323300"/>
    </source>
</evidence>
<evidence type="ECO:0000256" key="3">
    <source>
        <dbReference type="ARBA" id="ARBA00023163"/>
    </source>
</evidence>
<dbReference type="OrthoDB" id="7584044at2"/>
<sequence length="239" mass="27293">MPSSNLFIRKLEAFHPLSNEEKELLDRHSRPLREVPPKQDIIREGDKPACVHVIISGFACRYKLIKEGRRQIMAYMLPGDTCDFNVFILKRMDHGIATLSRCQVLELSPETVLEMTEHPAIARALWWANLVDESTMREWLVNIGQRPAEQRIGHLLCEILTRLEIVGLAKENTYTLPVTQTDLADTLGMTVVHANRMLTSLRIRDLIDIDARNLIIKDAERLKAFSGFNPNYLHLKGGS</sequence>
<dbReference type="SUPFAM" id="SSF51206">
    <property type="entry name" value="cAMP-binding domain-like"/>
    <property type="match status" value="1"/>
</dbReference>
<dbReference type="PANTHER" id="PTHR24567:SF68">
    <property type="entry name" value="DNA-BINDING TRANSCRIPTIONAL DUAL REGULATOR CRP"/>
    <property type="match status" value="1"/>
</dbReference>
<feature type="domain" description="HTH crp-type" evidence="4">
    <location>
        <begin position="146"/>
        <end position="220"/>
    </location>
</feature>
<dbReference type="EMBL" id="FOSL01000041">
    <property type="protein sequence ID" value="SFL15180.1"/>
    <property type="molecule type" value="Genomic_DNA"/>
</dbReference>
<accession>A0A1I4FCZ3</accession>
<dbReference type="InterPro" id="IPR000595">
    <property type="entry name" value="cNMP-bd_dom"/>
</dbReference>
<keyword evidence="2" id="KW-0238">DNA-binding</keyword>
<dbReference type="PANTHER" id="PTHR24567">
    <property type="entry name" value="CRP FAMILY TRANSCRIPTIONAL REGULATORY PROTEIN"/>
    <property type="match status" value="1"/>
</dbReference>
<gene>
    <name evidence="5" type="ORF">SAMN04488498_14114</name>
</gene>
<dbReference type="SUPFAM" id="SSF46785">
    <property type="entry name" value="Winged helix' DNA-binding domain"/>
    <property type="match status" value="1"/>
</dbReference>
<reference evidence="5 6" key="1">
    <citation type="submission" date="2016-10" db="EMBL/GenBank/DDBJ databases">
        <authorList>
            <person name="Varghese N."/>
            <person name="Submissions S."/>
        </authorList>
    </citation>
    <scope>NUCLEOTIDE SEQUENCE [LARGE SCALE GENOMIC DNA]</scope>
    <source>
        <strain evidence="5 6">DSM 21822</strain>
    </source>
</reference>
<dbReference type="GO" id="GO:0003700">
    <property type="term" value="F:DNA-binding transcription factor activity"/>
    <property type="evidence" value="ECO:0007669"/>
    <property type="project" value="TreeGrafter"/>
</dbReference>
<dbReference type="GO" id="GO:0005829">
    <property type="term" value="C:cytosol"/>
    <property type="evidence" value="ECO:0007669"/>
    <property type="project" value="TreeGrafter"/>
</dbReference>
<dbReference type="Gene3D" id="1.10.10.10">
    <property type="entry name" value="Winged helix-like DNA-binding domain superfamily/Winged helix DNA-binding domain"/>
    <property type="match status" value="1"/>
</dbReference>
<keyword evidence="3" id="KW-0804">Transcription</keyword>
<dbReference type="InterPro" id="IPR014710">
    <property type="entry name" value="RmlC-like_jellyroll"/>
</dbReference>
<evidence type="ECO:0000256" key="1">
    <source>
        <dbReference type="ARBA" id="ARBA00023015"/>
    </source>
</evidence>
<dbReference type="AlphaFoldDB" id="A0A1I4FCZ3"/>
<dbReference type="Gene3D" id="2.60.120.10">
    <property type="entry name" value="Jelly Rolls"/>
    <property type="match status" value="1"/>
</dbReference>
<dbReference type="Pfam" id="PF00027">
    <property type="entry name" value="cNMP_binding"/>
    <property type="match status" value="1"/>
</dbReference>
<dbReference type="InterPro" id="IPR036390">
    <property type="entry name" value="WH_DNA-bd_sf"/>
</dbReference>
<evidence type="ECO:0000256" key="2">
    <source>
        <dbReference type="ARBA" id="ARBA00023125"/>
    </source>
</evidence>
<dbReference type="InterPro" id="IPR012318">
    <property type="entry name" value="HTH_CRP"/>
</dbReference>
<keyword evidence="1" id="KW-0805">Transcription regulation</keyword>
<dbReference type="InterPro" id="IPR050397">
    <property type="entry name" value="Env_Response_Regulators"/>
</dbReference>
<dbReference type="PROSITE" id="PS51063">
    <property type="entry name" value="HTH_CRP_2"/>
    <property type="match status" value="1"/>
</dbReference>
<keyword evidence="6" id="KW-1185">Reference proteome</keyword>
<name>A0A1I4FCZ3_9HYPH</name>
<dbReference type="InterPro" id="IPR036388">
    <property type="entry name" value="WH-like_DNA-bd_sf"/>
</dbReference>
<dbReference type="SMART" id="SM00419">
    <property type="entry name" value="HTH_CRP"/>
    <property type="match status" value="1"/>
</dbReference>
<dbReference type="Proteomes" id="UP000323300">
    <property type="component" value="Unassembled WGS sequence"/>
</dbReference>
<evidence type="ECO:0000259" key="4">
    <source>
        <dbReference type="PROSITE" id="PS51063"/>
    </source>
</evidence>
<dbReference type="Pfam" id="PF13545">
    <property type="entry name" value="HTH_Crp_2"/>
    <property type="match status" value="1"/>
</dbReference>
<dbReference type="GO" id="GO:0003677">
    <property type="term" value="F:DNA binding"/>
    <property type="evidence" value="ECO:0007669"/>
    <property type="project" value="UniProtKB-KW"/>
</dbReference>
<protein>
    <submittedName>
        <fullName evidence="5">cAMP-binding domain of CRP or a regulatory subunit of cAMP-dependent protein kinases</fullName>
    </submittedName>
</protein>